<name>A0ABQ0KWT6_MYCCL</name>
<dbReference type="PROSITE" id="PS50082">
    <property type="entry name" value="WD_REPEATS_2"/>
    <property type="match status" value="1"/>
</dbReference>
<feature type="compositionally biased region" description="Low complexity" evidence="4">
    <location>
        <begin position="289"/>
        <end position="298"/>
    </location>
</feature>
<evidence type="ECO:0000256" key="2">
    <source>
        <dbReference type="ARBA" id="ARBA00022737"/>
    </source>
</evidence>
<dbReference type="InterPro" id="IPR015943">
    <property type="entry name" value="WD40/YVTN_repeat-like_dom_sf"/>
</dbReference>
<feature type="region of interest" description="Disordered" evidence="4">
    <location>
        <begin position="287"/>
        <end position="307"/>
    </location>
</feature>
<dbReference type="InterPro" id="IPR036322">
    <property type="entry name" value="WD40_repeat_dom_sf"/>
</dbReference>
<keyword evidence="6" id="KW-1185">Reference proteome</keyword>
<evidence type="ECO:0000313" key="5">
    <source>
        <dbReference type="EMBL" id="GAT43137.1"/>
    </source>
</evidence>
<gene>
    <name evidence="5" type="ORF">MCHLO_00829</name>
</gene>
<dbReference type="InterPro" id="IPR019775">
    <property type="entry name" value="WD40_repeat_CS"/>
</dbReference>
<reference evidence="5" key="1">
    <citation type="submission" date="2014-09" db="EMBL/GenBank/DDBJ databases">
        <title>Genome sequence of the luminous mushroom Mycena chlorophos for searching fungal bioluminescence genes.</title>
        <authorList>
            <person name="Tanaka Y."/>
            <person name="Kasuga D."/>
            <person name="Oba Y."/>
            <person name="Hase S."/>
            <person name="Sato K."/>
            <person name="Oba Y."/>
            <person name="Sakakibara Y."/>
        </authorList>
    </citation>
    <scope>NUCLEOTIDE SEQUENCE</scope>
</reference>
<organism evidence="5 6">
    <name type="scientific">Mycena chlorophos</name>
    <name type="common">Agaric fungus</name>
    <name type="synonym">Agaricus chlorophos</name>
    <dbReference type="NCBI Taxonomy" id="658473"/>
    <lineage>
        <taxon>Eukaryota</taxon>
        <taxon>Fungi</taxon>
        <taxon>Dikarya</taxon>
        <taxon>Basidiomycota</taxon>
        <taxon>Agaricomycotina</taxon>
        <taxon>Agaricomycetes</taxon>
        <taxon>Agaricomycetidae</taxon>
        <taxon>Agaricales</taxon>
        <taxon>Marasmiineae</taxon>
        <taxon>Mycenaceae</taxon>
        <taxon>Mycena</taxon>
    </lineage>
</organism>
<dbReference type="PROSITE" id="PS00678">
    <property type="entry name" value="WD_REPEATS_1"/>
    <property type="match status" value="1"/>
</dbReference>
<evidence type="ECO:0000256" key="4">
    <source>
        <dbReference type="SAM" id="MobiDB-lite"/>
    </source>
</evidence>
<proteinExistence type="predicted"/>
<feature type="region of interest" description="Disordered" evidence="4">
    <location>
        <begin position="441"/>
        <end position="509"/>
    </location>
</feature>
<dbReference type="PROSITE" id="PS50294">
    <property type="entry name" value="WD_REPEATS_REGION"/>
    <property type="match status" value="1"/>
</dbReference>
<accession>A0ABQ0KWT6</accession>
<dbReference type="Proteomes" id="UP000815677">
    <property type="component" value="Unassembled WGS sequence"/>
</dbReference>
<dbReference type="EMBL" id="DF838647">
    <property type="protein sequence ID" value="GAT43137.1"/>
    <property type="molecule type" value="Genomic_DNA"/>
</dbReference>
<feature type="compositionally biased region" description="Basic and acidic residues" evidence="4">
    <location>
        <begin position="475"/>
        <end position="486"/>
    </location>
</feature>
<feature type="compositionally biased region" description="Basic and acidic residues" evidence="4">
    <location>
        <begin position="497"/>
        <end position="509"/>
    </location>
</feature>
<sequence>MSRSLLPAFVQAAQPIVQHKARVNAASFSANGLFMATGDANGELIVWDAKSNLKFIASFDFSPAVPIHALAWLQDALLIGLRSGQVWSIDAIFSHDPRSEVVREVLHPVNALAAASDKPLVAAGYLHKALVARRQANPSAAWLLHNEVESEDTGDTTLDCQFIKENVAVLWHFDGLRLYSVNEPDVHLECIWRQRSGNQHSSMTVHGGLLVLNTTFEGLFCVRLPEARDEHKQRALRIAKPDALAGDGPTYVLPATFVASGLVIAAMSTHSRQIPIFSALSPNEREESSLNLSDSGSSTANSTRITTISSRMASGKTALGPMLVVGDAVGHLHVWRTENTARSASSWRWKFSTVGGLALALIGALVFGGAGVGGPHTAPTPTATATSAPPLIATASLSPAPNPSDPTLFEIIAQAQELLAYARANDIDIAAMLPVPMLLPTPDPASRPGSQARDHDGGNAFPPSENSKAALPNEQPEHRDRVRDTHGSSASNLESDNVERERSRQHDVQ</sequence>
<dbReference type="SUPFAM" id="SSF50978">
    <property type="entry name" value="WD40 repeat-like"/>
    <property type="match status" value="1"/>
</dbReference>
<evidence type="ECO:0000256" key="3">
    <source>
        <dbReference type="PROSITE-ProRule" id="PRU00221"/>
    </source>
</evidence>
<evidence type="ECO:0000256" key="1">
    <source>
        <dbReference type="ARBA" id="ARBA00022574"/>
    </source>
</evidence>
<keyword evidence="2" id="KW-0677">Repeat</keyword>
<dbReference type="InterPro" id="IPR001680">
    <property type="entry name" value="WD40_rpt"/>
</dbReference>
<evidence type="ECO:0008006" key="7">
    <source>
        <dbReference type="Google" id="ProtNLM"/>
    </source>
</evidence>
<feature type="repeat" description="WD" evidence="3">
    <location>
        <begin position="16"/>
        <end position="51"/>
    </location>
</feature>
<protein>
    <recommendedName>
        <fullName evidence="7">WD40 repeat-like protein</fullName>
    </recommendedName>
</protein>
<dbReference type="Gene3D" id="2.130.10.10">
    <property type="entry name" value="YVTN repeat-like/Quinoprotein amine dehydrogenase"/>
    <property type="match status" value="1"/>
</dbReference>
<keyword evidence="1 3" id="KW-0853">WD repeat</keyword>
<evidence type="ECO:0000313" key="6">
    <source>
        <dbReference type="Proteomes" id="UP000815677"/>
    </source>
</evidence>